<dbReference type="OrthoDB" id="3169239at2"/>
<dbReference type="SUPFAM" id="SSF51395">
    <property type="entry name" value="FMN-linked oxidoreductases"/>
    <property type="match status" value="1"/>
</dbReference>
<dbReference type="InterPro" id="IPR001155">
    <property type="entry name" value="OxRdtase_FMN_N"/>
</dbReference>
<dbReference type="PANTHER" id="PTHR22893">
    <property type="entry name" value="NADH OXIDOREDUCTASE-RELATED"/>
    <property type="match status" value="1"/>
</dbReference>
<dbReference type="PANTHER" id="PTHR22893:SF91">
    <property type="entry name" value="NADPH DEHYDROGENASE 2-RELATED"/>
    <property type="match status" value="1"/>
</dbReference>
<dbReference type="GO" id="GO:0016491">
    <property type="term" value="F:oxidoreductase activity"/>
    <property type="evidence" value="ECO:0007669"/>
    <property type="project" value="InterPro"/>
</dbReference>
<evidence type="ECO:0000259" key="1">
    <source>
        <dbReference type="Pfam" id="PF00724"/>
    </source>
</evidence>
<dbReference type="EMBL" id="FQZK01000015">
    <property type="protein sequence ID" value="SHK19628.1"/>
    <property type="molecule type" value="Genomic_DNA"/>
</dbReference>
<dbReference type="GO" id="GO:0010181">
    <property type="term" value="F:FMN binding"/>
    <property type="evidence" value="ECO:0007669"/>
    <property type="project" value="InterPro"/>
</dbReference>
<dbReference type="Proteomes" id="UP000184452">
    <property type="component" value="Unassembled WGS sequence"/>
</dbReference>
<dbReference type="InterPro" id="IPR013785">
    <property type="entry name" value="Aldolase_TIM"/>
</dbReference>
<name>A0A1M6QHH1_9ACTN</name>
<dbReference type="RefSeq" id="WP_073381279.1">
    <property type="nucleotide sequence ID" value="NZ_FQZK01000015.1"/>
</dbReference>
<dbReference type="AlphaFoldDB" id="A0A1M6QHH1"/>
<dbReference type="InterPro" id="IPR045247">
    <property type="entry name" value="Oye-like"/>
</dbReference>
<dbReference type="Gene3D" id="3.20.20.70">
    <property type="entry name" value="Aldolase class I"/>
    <property type="match status" value="1"/>
</dbReference>
<dbReference type="STRING" id="758803.SAMN05421803_11561"/>
<gene>
    <name evidence="2" type="ORF">SAMN05421803_11561</name>
</gene>
<keyword evidence="3" id="KW-1185">Reference proteome</keyword>
<dbReference type="Pfam" id="PF00724">
    <property type="entry name" value="Oxidored_FMN"/>
    <property type="match status" value="1"/>
</dbReference>
<sequence length="387" mass="40538">METTKARATARTAPTDHPLLTPYDLSGTPLANRVVMAPMTRLRADLDGAATPLMAEYYGQRAGAGLIVSEGIAPDPGGRIHPLQPGLDTPGQIEAWRPVTGAVHAAGGRIFAQLMHGGRNGHPANLPGGGSPVAPSAVAAPGRVHTLDGKADPVVPRALSAREARALAEGHAEAARRALRAGFDGVEIHGANSYLVHQFLADGTNLRTDRYGGPVAGRIRFAVEAVEAAADAIGAHRVGLRVSPGNREGGMAERDPAPVYRALLAALAPLGLAYLHVTDDPRYPALDDLRPRWAGTLAGNTGEHVETTRESATALVASGRADLVSVGRPYIFNPDVVERLAAGVAWAPIRGKDYHYGSGPHGYVDLPRHDAVATLRTSVSTRENAEE</sequence>
<evidence type="ECO:0000313" key="2">
    <source>
        <dbReference type="EMBL" id="SHK19628.1"/>
    </source>
</evidence>
<organism evidence="2 3">
    <name type="scientific">Nocardiopsis flavescens</name>
    <dbReference type="NCBI Taxonomy" id="758803"/>
    <lineage>
        <taxon>Bacteria</taxon>
        <taxon>Bacillati</taxon>
        <taxon>Actinomycetota</taxon>
        <taxon>Actinomycetes</taxon>
        <taxon>Streptosporangiales</taxon>
        <taxon>Nocardiopsidaceae</taxon>
        <taxon>Nocardiopsis</taxon>
    </lineage>
</organism>
<accession>A0A1M6QHH1</accession>
<reference evidence="2 3" key="1">
    <citation type="submission" date="2016-11" db="EMBL/GenBank/DDBJ databases">
        <authorList>
            <person name="Jaros S."/>
            <person name="Januszkiewicz K."/>
            <person name="Wedrychowicz H."/>
        </authorList>
    </citation>
    <scope>NUCLEOTIDE SEQUENCE [LARGE SCALE GENOMIC DNA]</scope>
    <source>
        <strain evidence="2 3">CGMCC 4.5723</strain>
    </source>
</reference>
<evidence type="ECO:0000313" key="3">
    <source>
        <dbReference type="Proteomes" id="UP000184452"/>
    </source>
</evidence>
<protein>
    <submittedName>
        <fullName evidence="2">N-ethylmaleimide reductase</fullName>
    </submittedName>
</protein>
<proteinExistence type="predicted"/>
<feature type="domain" description="NADH:flavin oxidoreductase/NADH oxidase N-terminal" evidence="1">
    <location>
        <begin position="19"/>
        <end position="344"/>
    </location>
</feature>